<feature type="region of interest" description="Disordered" evidence="2">
    <location>
        <begin position="449"/>
        <end position="473"/>
    </location>
</feature>
<dbReference type="OrthoDB" id="8553954at2"/>
<feature type="coiled-coil region" evidence="1">
    <location>
        <begin position="405"/>
        <end position="432"/>
    </location>
</feature>
<evidence type="ECO:0000256" key="1">
    <source>
        <dbReference type="SAM" id="Coils"/>
    </source>
</evidence>
<sequence>MTVTTWLKAGALASAALLVWQTPAFAAFNLSAEEANVGYGKGVKGAVNDNLFYSIGGGTVISQPPSSNNMEKMGLGVRWNNDLMCGNFDLSTTVKNQLNGATDGFKNMMGDVINGATGAVASLPAMIIQRANPGLYELLTNGVLQANVAFDKAQLNCQTMSKKLADYTLSGKLTQTAIGEEFQNVIASTSDAIRADNSLKKSTGKEGVKWVGGQQRGGTGQKAIKPTYDIAKAGYNILNKQPATSDAAVSSSACNGALCQKYKTSAEAAEAVSKVLGDRALRTCVSGSECNSGGLENEPGTSTPGEGFSPMLEKTTKENQETLIKLVNGNLAPNATNLATLKTGDLAVTRGVIQALKDDPDNGALVQRLAGELAMADTITTALAMRRMLMVGQSEPSVAAQEPIVAESDRRLEFLDREIQALKNEMEIRKAISNNSILVAITRQEAREVDNSLRQDSQQNDSAVQGLSNSTEE</sequence>
<dbReference type="NCBIfam" id="TIGR03755">
    <property type="entry name" value="conj_TIGR03755"/>
    <property type="match status" value="1"/>
</dbReference>
<feature type="compositionally biased region" description="Polar residues" evidence="2">
    <location>
        <begin position="454"/>
        <end position="473"/>
    </location>
</feature>
<dbReference type="EMBL" id="MOXD01000010">
    <property type="protein sequence ID" value="OMQ20895.1"/>
    <property type="molecule type" value="Genomic_DNA"/>
</dbReference>
<comment type="caution">
    <text evidence="4">The sequence shown here is derived from an EMBL/GenBank/DDBJ whole genome shotgun (WGS) entry which is preliminary data.</text>
</comment>
<dbReference type="RefSeq" id="WP_076943464.1">
    <property type="nucleotide sequence ID" value="NZ_MOXD01000010.1"/>
</dbReference>
<feature type="chain" id="PRO_5013159478" evidence="3">
    <location>
        <begin position="27"/>
        <end position="473"/>
    </location>
</feature>
<keyword evidence="3" id="KW-0732">Signal</keyword>
<proteinExistence type="predicted"/>
<evidence type="ECO:0000313" key="4">
    <source>
        <dbReference type="EMBL" id="OMQ20895.1"/>
    </source>
</evidence>
<evidence type="ECO:0000256" key="2">
    <source>
        <dbReference type="SAM" id="MobiDB-lite"/>
    </source>
</evidence>
<name>A0A1S8CGI7_9GAMM</name>
<accession>A0A1S8CGI7</accession>
<dbReference type="Proteomes" id="UP000216021">
    <property type="component" value="Unassembled WGS sequence"/>
</dbReference>
<evidence type="ECO:0000256" key="3">
    <source>
        <dbReference type="SAM" id="SignalP"/>
    </source>
</evidence>
<protein>
    <submittedName>
        <fullName evidence="4">Integrating conjugative element protein</fullName>
    </submittedName>
</protein>
<keyword evidence="1" id="KW-0175">Coiled coil</keyword>
<reference evidence="4 5" key="1">
    <citation type="submission" date="2016-11" db="EMBL/GenBank/DDBJ databases">
        <title>Rahnella oryzae sp. nov., isolated from rice root.</title>
        <authorList>
            <person name="Zhang X.-X."/>
            <person name="Zhang J."/>
        </authorList>
    </citation>
    <scope>NUCLEOTIDE SEQUENCE [LARGE SCALE GENOMIC DNA]</scope>
    <source>
        <strain evidence="4 5">J11-6</strain>
    </source>
</reference>
<keyword evidence="5" id="KW-1185">Reference proteome</keyword>
<gene>
    <name evidence="4" type="ORF">BMI79_17445</name>
</gene>
<dbReference type="STRING" id="2034155.BMI79_17445"/>
<evidence type="ECO:0000313" key="5">
    <source>
        <dbReference type="Proteomes" id="UP000216021"/>
    </source>
</evidence>
<dbReference type="AlphaFoldDB" id="A0A1S8CGI7"/>
<dbReference type="InterPro" id="IPR021204">
    <property type="entry name" value="Integr_conj_element_PFL4711"/>
</dbReference>
<organism evidence="4 5">
    <name type="scientific">Serratia oryzae</name>
    <dbReference type="NCBI Taxonomy" id="2034155"/>
    <lineage>
        <taxon>Bacteria</taxon>
        <taxon>Pseudomonadati</taxon>
        <taxon>Pseudomonadota</taxon>
        <taxon>Gammaproteobacteria</taxon>
        <taxon>Enterobacterales</taxon>
        <taxon>Yersiniaceae</taxon>
        <taxon>Serratia</taxon>
    </lineage>
</organism>
<feature type="signal peptide" evidence="3">
    <location>
        <begin position="1"/>
        <end position="26"/>
    </location>
</feature>